<keyword evidence="2 13" id="KW-0489">Methyltransferase</keyword>
<feature type="compositionally biased region" description="Acidic residues" evidence="12">
    <location>
        <begin position="228"/>
        <end position="243"/>
    </location>
</feature>
<name>A0A0N1HI34_9EURO</name>
<evidence type="ECO:0000256" key="10">
    <source>
        <dbReference type="ARBA" id="ARBA00048167"/>
    </source>
</evidence>
<evidence type="ECO:0000256" key="11">
    <source>
        <dbReference type="PIRSR" id="PIRSR016958-1"/>
    </source>
</evidence>
<gene>
    <name evidence="13" type="ORF">AB675_747</name>
</gene>
<dbReference type="GO" id="GO:0071885">
    <property type="term" value="F:N-terminal protein N-methyltransferase activity"/>
    <property type="evidence" value="ECO:0007669"/>
    <property type="project" value="UniProtKB-EC"/>
</dbReference>
<dbReference type="PIRSF" id="PIRSF016958">
    <property type="entry name" value="DUF858_MeTrfase_lik"/>
    <property type="match status" value="1"/>
</dbReference>
<evidence type="ECO:0000256" key="8">
    <source>
        <dbReference type="ARBA" id="ARBA00047306"/>
    </source>
</evidence>
<protein>
    <recommendedName>
        <fullName evidence="6">Alpha N-terminal protein methyltransferase 1</fullName>
        <ecNumber evidence="5">2.1.1.244</ecNumber>
    </recommendedName>
    <alternativeName>
        <fullName evidence="7">X-Pro-Lys N-terminal protein methyltransferase 1</fullName>
    </alternativeName>
</protein>
<dbReference type="GeneID" id="28739719"/>
<comment type="similarity">
    <text evidence="1">Belongs to the methyltransferase superfamily. NTM1 family.</text>
</comment>
<keyword evidence="14" id="KW-1185">Reference proteome</keyword>
<reference evidence="13 14" key="1">
    <citation type="submission" date="2015-06" db="EMBL/GenBank/DDBJ databases">
        <title>Draft genome of the ant-associated black yeast Phialophora attae CBS 131958.</title>
        <authorList>
            <person name="Moreno L.F."/>
            <person name="Stielow B.J."/>
            <person name="de Hoog S."/>
            <person name="Vicente V.A."/>
            <person name="Weiss V.A."/>
            <person name="de Vries M."/>
            <person name="Cruz L.M."/>
            <person name="Souza E.M."/>
        </authorList>
    </citation>
    <scope>NUCLEOTIDE SEQUENCE [LARGE SCALE GENOMIC DNA]</scope>
    <source>
        <strain evidence="13 14">CBS 131958</strain>
    </source>
</reference>
<dbReference type="CDD" id="cd02440">
    <property type="entry name" value="AdoMet_MTases"/>
    <property type="match status" value="1"/>
</dbReference>
<feature type="region of interest" description="Disordered" evidence="12">
    <location>
        <begin position="195"/>
        <end position="243"/>
    </location>
</feature>
<dbReference type="InterPro" id="IPR029063">
    <property type="entry name" value="SAM-dependent_MTases_sf"/>
</dbReference>
<evidence type="ECO:0000256" key="2">
    <source>
        <dbReference type="ARBA" id="ARBA00022603"/>
    </source>
</evidence>
<dbReference type="SUPFAM" id="SSF53335">
    <property type="entry name" value="S-adenosyl-L-methionine-dependent methyltransferases"/>
    <property type="match status" value="1"/>
</dbReference>
<evidence type="ECO:0000256" key="12">
    <source>
        <dbReference type="SAM" id="MobiDB-lite"/>
    </source>
</evidence>
<feature type="binding site" evidence="11">
    <location>
        <position position="156"/>
    </location>
    <ligand>
        <name>S-adenosyl-L-methionine</name>
        <dbReference type="ChEBI" id="CHEBI:59789"/>
    </ligand>
</feature>
<comment type="catalytic activity">
    <reaction evidence="8">
        <text>N-terminal L-seryl-L-prolyl-L-lysyl-[protein] + 3 S-adenosyl-L-methionine = N-terminal N,N,N-trimethyl-L-seryl-L-prolyl-L-lysyl-[protein] + 3 S-adenosyl-L-homocysteine + 3 H(+)</text>
        <dbReference type="Rhea" id="RHEA:54724"/>
        <dbReference type="Rhea" id="RHEA-COMP:13789"/>
        <dbReference type="Rhea" id="RHEA-COMP:13973"/>
        <dbReference type="ChEBI" id="CHEBI:15378"/>
        <dbReference type="ChEBI" id="CHEBI:57856"/>
        <dbReference type="ChEBI" id="CHEBI:59789"/>
        <dbReference type="ChEBI" id="CHEBI:138061"/>
        <dbReference type="ChEBI" id="CHEBI:138317"/>
        <dbReference type="EC" id="2.1.1.244"/>
    </reaction>
</comment>
<dbReference type="PANTHER" id="PTHR12753">
    <property type="entry name" value="AD-003 - RELATED"/>
    <property type="match status" value="1"/>
</dbReference>
<sequence length="306" mass="33566">MAAPATNGSLGLPVDAQITPATSIEYWTSISSTVDGMLGGFPQVSRIDIAGSRTFIVKLLRHSQPCPDLPPPHKVRLVTDTGAGIGRITVGLLSQIAQHVDVVEPIPKFTEQLKIDHPELFAGANPIIQNVVNTGLESWDPSQTEPPRLYDIIWNQWCLGHLTDKALIAYLRRLIPALSPHGWIVVKENVVNSKAENPKSSAKRKRVQPATKVDEMSDSNEVRQSVDLGDDEDEEPDLYDELDSSVTRTERKFDRIFRAAGLKVVKTEIQRGFGKDLGLYPVRMWGLQPATVPSGPQEGPVNGTVS</sequence>
<evidence type="ECO:0000256" key="9">
    <source>
        <dbReference type="ARBA" id="ARBA00047885"/>
    </source>
</evidence>
<feature type="binding site" evidence="11">
    <location>
        <position position="87"/>
    </location>
    <ligand>
        <name>S-adenosyl-L-methionine</name>
        <dbReference type="ChEBI" id="CHEBI:59789"/>
    </ligand>
</feature>
<feature type="binding site" evidence="11">
    <location>
        <position position="82"/>
    </location>
    <ligand>
        <name>S-adenosyl-L-methionine</name>
        <dbReference type="ChEBI" id="CHEBI:59789"/>
    </ligand>
</feature>
<proteinExistence type="inferred from homology"/>
<evidence type="ECO:0000256" key="3">
    <source>
        <dbReference type="ARBA" id="ARBA00022679"/>
    </source>
</evidence>
<dbReference type="STRING" id="1664694.A0A0N1HI34"/>
<evidence type="ECO:0000256" key="1">
    <source>
        <dbReference type="ARBA" id="ARBA00009059"/>
    </source>
</evidence>
<dbReference type="GO" id="GO:0032259">
    <property type="term" value="P:methylation"/>
    <property type="evidence" value="ECO:0007669"/>
    <property type="project" value="UniProtKB-KW"/>
</dbReference>
<dbReference type="Gene3D" id="3.40.50.150">
    <property type="entry name" value="Vaccinia Virus protein VP39"/>
    <property type="match status" value="1"/>
</dbReference>
<comment type="catalytic activity">
    <reaction evidence="9">
        <text>N-terminal L-prolyl-L-prolyl-L-lysyl-[protein] + 2 S-adenosyl-L-methionine = N-terminal N,N-dimethyl-L-prolyl-L-prolyl-L-lysyl-[protein] + 2 S-adenosyl-L-homocysteine + 2 H(+)</text>
        <dbReference type="Rhea" id="RHEA:54736"/>
        <dbReference type="Rhea" id="RHEA-COMP:13787"/>
        <dbReference type="Rhea" id="RHEA-COMP:13974"/>
        <dbReference type="ChEBI" id="CHEBI:15378"/>
        <dbReference type="ChEBI" id="CHEBI:57856"/>
        <dbReference type="ChEBI" id="CHEBI:59789"/>
        <dbReference type="ChEBI" id="CHEBI:138059"/>
        <dbReference type="ChEBI" id="CHEBI:138318"/>
        <dbReference type="EC" id="2.1.1.244"/>
    </reaction>
</comment>
<dbReference type="AlphaFoldDB" id="A0A0N1HI34"/>
<dbReference type="Pfam" id="PF05891">
    <property type="entry name" value="Methyltransf_PK"/>
    <property type="match status" value="2"/>
</dbReference>
<dbReference type="VEuPathDB" id="FungiDB:AB675_747"/>
<organism evidence="13 14">
    <name type="scientific">Cyphellophora attinorum</name>
    <dbReference type="NCBI Taxonomy" id="1664694"/>
    <lineage>
        <taxon>Eukaryota</taxon>
        <taxon>Fungi</taxon>
        <taxon>Dikarya</taxon>
        <taxon>Ascomycota</taxon>
        <taxon>Pezizomycotina</taxon>
        <taxon>Eurotiomycetes</taxon>
        <taxon>Chaetothyriomycetidae</taxon>
        <taxon>Chaetothyriales</taxon>
        <taxon>Cyphellophoraceae</taxon>
        <taxon>Cyphellophora</taxon>
    </lineage>
</organism>
<accession>A0A0N1HI34</accession>
<comment type="catalytic activity">
    <reaction evidence="10">
        <text>N-terminal L-alanyl-L-prolyl-L-lysyl-[protein] + 3 S-adenosyl-L-methionine = N-terminal N,N,N-trimethyl-L-alanyl-L-prolyl-L-lysyl-[protein] + 3 S-adenosyl-L-homocysteine + 3 H(+)</text>
        <dbReference type="Rhea" id="RHEA:54712"/>
        <dbReference type="Rhea" id="RHEA-COMP:13785"/>
        <dbReference type="Rhea" id="RHEA-COMP:13971"/>
        <dbReference type="ChEBI" id="CHEBI:15378"/>
        <dbReference type="ChEBI" id="CHEBI:57856"/>
        <dbReference type="ChEBI" id="CHEBI:59789"/>
        <dbReference type="ChEBI" id="CHEBI:138057"/>
        <dbReference type="ChEBI" id="CHEBI:138315"/>
        <dbReference type="EC" id="2.1.1.244"/>
    </reaction>
</comment>
<dbReference type="Proteomes" id="UP000038010">
    <property type="component" value="Unassembled WGS sequence"/>
</dbReference>
<comment type="caution">
    <text evidence="13">The sequence shown here is derived from an EMBL/GenBank/DDBJ whole genome shotgun (WGS) entry which is preliminary data.</text>
</comment>
<dbReference type="InterPro" id="IPR008576">
    <property type="entry name" value="MeTrfase_NTM1"/>
</dbReference>
<dbReference type="PANTHER" id="PTHR12753:SF0">
    <property type="entry name" value="ALPHA N-TERMINAL PROTEIN METHYLTRANSFERASE 1"/>
    <property type="match status" value="1"/>
</dbReference>
<dbReference type="RefSeq" id="XP_018005816.1">
    <property type="nucleotide sequence ID" value="XM_018147850.1"/>
</dbReference>
<evidence type="ECO:0000256" key="4">
    <source>
        <dbReference type="ARBA" id="ARBA00022691"/>
    </source>
</evidence>
<evidence type="ECO:0000256" key="5">
    <source>
        <dbReference type="ARBA" id="ARBA00039112"/>
    </source>
</evidence>
<dbReference type="EC" id="2.1.1.244" evidence="5"/>
<keyword evidence="3 13" id="KW-0808">Transferase</keyword>
<dbReference type="GO" id="GO:0005737">
    <property type="term" value="C:cytoplasm"/>
    <property type="evidence" value="ECO:0007669"/>
    <property type="project" value="TreeGrafter"/>
</dbReference>
<evidence type="ECO:0000313" key="14">
    <source>
        <dbReference type="Proteomes" id="UP000038010"/>
    </source>
</evidence>
<evidence type="ECO:0000313" key="13">
    <source>
        <dbReference type="EMBL" id="KPI45853.1"/>
    </source>
</evidence>
<keyword evidence="4 11" id="KW-0949">S-adenosyl-L-methionine</keyword>
<dbReference type="EMBL" id="LFJN01000001">
    <property type="protein sequence ID" value="KPI45853.1"/>
    <property type="molecule type" value="Genomic_DNA"/>
</dbReference>
<dbReference type="OrthoDB" id="1298661at2759"/>
<evidence type="ECO:0000256" key="6">
    <source>
        <dbReference type="ARBA" id="ARBA00039449"/>
    </source>
</evidence>
<evidence type="ECO:0000256" key="7">
    <source>
        <dbReference type="ARBA" id="ARBA00043129"/>
    </source>
</evidence>